<dbReference type="InterPro" id="IPR025565">
    <property type="entry name" value="DUF4328"/>
</dbReference>
<evidence type="ECO:0000259" key="2">
    <source>
        <dbReference type="Pfam" id="PF14219"/>
    </source>
</evidence>
<reference evidence="4" key="1">
    <citation type="journal article" date="2019" name="Int. J. Syst. Evol. Microbiol.">
        <title>The Global Catalogue of Microorganisms (GCM) 10K type strain sequencing project: providing services to taxonomists for standard genome sequencing and annotation.</title>
        <authorList>
            <consortium name="The Broad Institute Genomics Platform"/>
            <consortium name="The Broad Institute Genome Sequencing Center for Infectious Disease"/>
            <person name="Wu L."/>
            <person name="Ma J."/>
        </authorList>
    </citation>
    <scope>NUCLEOTIDE SEQUENCE [LARGE SCALE GENOMIC DNA]</scope>
    <source>
        <strain evidence="4">CGMCC 1.15197</strain>
    </source>
</reference>
<feature type="transmembrane region" description="Helical" evidence="1">
    <location>
        <begin position="30"/>
        <end position="49"/>
    </location>
</feature>
<name>A0ABQ1UBJ5_9BACT</name>
<evidence type="ECO:0000313" key="4">
    <source>
        <dbReference type="Proteomes" id="UP000632273"/>
    </source>
</evidence>
<keyword evidence="1" id="KW-0472">Membrane</keyword>
<organism evidence="3 4">
    <name type="scientific">Hymenobacter cavernae</name>
    <dbReference type="NCBI Taxonomy" id="2044852"/>
    <lineage>
        <taxon>Bacteria</taxon>
        <taxon>Pseudomonadati</taxon>
        <taxon>Bacteroidota</taxon>
        <taxon>Cytophagia</taxon>
        <taxon>Cytophagales</taxon>
        <taxon>Hymenobacteraceae</taxon>
        <taxon>Hymenobacter</taxon>
    </lineage>
</organism>
<accession>A0ABQ1UBJ5</accession>
<protein>
    <recommendedName>
        <fullName evidence="2">DUF4328 domain-containing protein</fullName>
    </recommendedName>
</protein>
<proteinExistence type="predicted"/>
<keyword evidence="1" id="KW-0812">Transmembrane</keyword>
<keyword evidence="1" id="KW-1133">Transmembrane helix</keyword>
<dbReference type="Pfam" id="PF14219">
    <property type="entry name" value="DUF4328"/>
    <property type="match status" value="1"/>
</dbReference>
<dbReference type="EMBL" id="BMHT01000004">
    <property type="protein sequence ID" value="GGF13923.1"/>
    <property type="molecule type" value="Genomic_DNA"/>
</dbReference>
<evidence type="ECO:0000313" key="3">
    <source>
        <dbReference type="EMBL" id="GGF13923.1"/>
    </source>
</evidence>
<sequence>MNLRRPYTIMREIWRNTQLLACDAVQPHKLLYWWWAAFLVRAFVANISSRITANPETLVQLQNAIIADLIDYGLTIISALLTIAVIRRVSDFEQQLALRQQVETIGGPAPEPVDLGATEEELYY</sequence>
<gene>
    <name evidence="3" type="ORF">GCM10011383_26450</name>
</gene>
<keyword evidence="4" id="KW-1185">Reference proteome</keyword>
<feature type="domain" description="DUF4328" evidence="2">
    <location>
        <begin position="1"/>
        <end position="90"/>
    </location>
</feature>
<feature type="transmembrane region" description="Helical" evidence="1">
    <location>
        <begin position="69"/>
        <end position="86"/>
    </location>
</feature>
<dbReference type="Proteomes" id="UP000632273">
    <property type="component" value="Unassembled WGS sequence"/>
</dbReference>
<evidence type="ECO:0000256" key="1">
    <source>
        <dbReference type="SAM" id="Phobius"/>
    </source>
</evidence>
<comment type="caution">
    <text evidence="3">The sequence shown here is derived from an EMBL/GenBank/DDBJ whole genome shotgun (WGS) entry which is preliminary data.</text>
</comment>